<keyword evidence="11" id="KW-1185">Reference proteome</keyword>
<evidence type="ECO:0000256" key="1">
    <source>
        <dbReference type="ARBA" id="ARBA00004651"/>
    </source>
</evidence>
<accession>A0A2T7BE25</accession>
<dbReference type="InterPro" id="IPR003593">
    <property type="entry name" value="AAA+_ATPase"/>
</dbReference>
<feature type="transmembrane region" description="Helical" evidence="7">
    <location>
        <begin position="152"/>
        <end position="172"/>
    </location>
</feature>
<dbReference type="SUPFAM" id="SSF90123">
    <property type="entry name" value="ABC transporter transmembrane region"/>
    <property type="match status" value="1"/>
</dbReference>
<keyword evidence="2 7" id="KW-0812">Transmembrane</keyword>
<feature type="transmembrane region" description="Helical" evidence="7">
    <location>
        <begin position="258"/>
        <end position="277"/>
    </location>
</feature>
<dbReference type="PROSITE" id="PS50929">
    <property type="entry name" value="ABC_TM1F"/>
    <property type="match status" value="1"/>
</dbReference>
<keyword evidence="3" id="KW-0547">Nucleotide-binding</keyword>
<dbReference type="InterPro" id="IPR027417">
    <property type="entry name" value="P-loop_NTPase"/>
</dbReference>
<name>A0A2T7BE25_9BACT</name>
<sequence length="595" mass="65323">MQTSETPHARPGFSLAALRKTFRLYRYVKPYWPQFFAGMLCLLLASSASLFFPKYLGQLVQVASDKTGIMQQITAIGLTLILLLVAQAAFSFLRTVLFVAVTEKTLAALREHVYHHLVRLPMAFFANRRVGELTSRISSDISLLQETFTTTIAELVRQVVIVAGGLVLLFHISTQLTFFMLSIVPVISVLALVFGKFIRGNAKLVQTQVSEANTIVEETLQGILNVKAFTNEAFEVRRYHDKTQAAARTGMRVGRFRGMFSSFFILGIFGAMVAVIWKGALLIAAHRLQTGPLFSFVIYSGFIGGAIAGLADVYATLQKSMGATEHLLDILDVPTEAIADQKTIPPAYQLKGGVAFNHVSFHYPSRPDVPVLDQVSFRVEADQRIALVGPSGAGKSTLVSLLLRLYDPVSGNIRFDDLDAADIPLSALRGQIAVVPQDVFLFGGSIRENIAYGDPQATEADIMWAANQANAWEFIQRFPDGLDTIVGERGVQLSGGQRQRIAIARAVLKDPRILILDEATSALDAASEQLVQDALDKLMQGRTAIVIAHRLATIRQADHIVVLDKGRVVEQGSHAWLVAQEDGLYKTLSEMQFIH</sequence>
<dbReference type="SUPFAM" id="SSF52540">
    <property type="entry name" value="P-loop containing nucleoside triphosphate hydrolases"/>
    <property type="match status" value="1"/>
</dbReference>
<dbReference type="InterPro" id="IPR011527">
    <property type="entry name" value="ABC1_TM_dom"/>
</dbReference>
<dbReference type="OrthoDB" id="9769115at2"/>
<keyword evidence="6 7" id="KW-0472">Membrane</keyword>
<dbReference type="AlphaFoldDB" id="A0A2T7BE25"/>
<dbReference type="InterPro" id="IPR003439">
    <property type="entry name" value="ABC_transporter-like_ATP-bd"/>
</dbReference>
<dbReference type="Proteomes" id="UP000244450">
    <property type="component" value="Unassembled WGS sequence"/>
</dbReference>
<evidence type="ECO:0000259" key="8">
    <source>
        <dbReference type="PROSITE" id="PS50893"/>
    </source>
</evidence>
<comment type="subcellular location">
    <subcellularLocation>
        <location evidence="1">Cell membrane</location>
        <topology evidence="1">Multi-pass membrane protein</topology>
    </subcellularLocation>
</comment>
<dbReference type="PROSITE" id="PS50893">
    <property type="entry name" value="ABC_TRANSPORTER_2"/>
    <property type="match status" value="1"/>
</dbReference>
<dbReference type="GO" id="GO:0005886">
    <property type="term" value="C:plasma membrane"/>
    <property type="evidence" value="ECO:0007669"/>
    <property type="project" value="UniProtKB-SubCell"/>
</dbReference>
<proteinExistence type="predicted"/>
<dbReference type="InterPro" id="IPR039421">
    <property type="entry name" value="Type_1_exporter"/>
</dbReference>
<dbReference type="FunFam" id="3.40.50.300:FF:000218">
    <property type="entry name" value="Multidrug ABC transporter ATP-binding protein"/>
    <property type="match status" value="1"/>
</dbReference>
<evidence type="ECO:0000259" key="9">
    <source>
        <dbReference type="PROSITE" id="PS50929"/>
    </source>
</evidence>
<dbReference type="GO" id="GO:0005524">
    <property type="term" value="F:ATP binding"/>
    <property type="evidence" value="ECO:0007669"/>
    <property type="project" value="UniProtKB-KW"/>
</dbReference>
<evidence type="ECO:0000256" key="3">
    <source>
        <dbReference type="ARBA" id="ARBA00022741"/>
    </source>
</evidence>
<evidence type="ECO:0000256" key="7">
    <source>
        <dbReference type="SAM" id="Phobius"/>
    </source>
</evidence>
<dbReference type="CDD" id="cd03249">
    <property type="entry name" value="ABC_MTABC3_MDL1_MDL2"/>
    <property type="match status" value="1"/>
</dbReference>
<feature type="domain" description="ABC transmembrane type-1" evidence="9">
    <location>
        <begin position="36"/>
        <end position="319"/>
    </location>
</feature>
<keyword evidence="4 10" id="KW-0067">ATP-binding</keyword>
<comment type="caution">
    <text evidence="10">The sequence shown here is derived from an EMBL/GenBank/DDBJ whole genome shotgun (WGS) entry which is preliminary data.</text>
</comment>
<dbReference type="GO" id="GO:0015421">
    <property type="term" value="F:ABC-type oligopeptide transporter activity"/>
    <property type="evidence" value="ECO:0007669"/>
    <property type="project" value="TreeGrafter"/>
</dbReference>
<reference evidence="10 11" key="1">
    <citation type="submission" date="2018-04" db="EMBL/GenBank/DDBJ databases">
        <title>Chitinophaga fuyangensis sp. nov., isolated from soil in a chemical factory.</title>
        <authorList>
            <person name="Chen K."/>
        </authorList>
    </citation>
    <scope>NUCLEOTIDE SEQUENCE [LARGE SCALE GENOMIC DNA]</scope>
    <source>
        <strain evidence="10 11">LY-1</strain>
    </source>
</reference>
<dbReference type="GO" id="GO:0016887">
    <property type="term" value="F:ATP hydrolysis activity"/>
    <property type="evidence" value="ECO:0007669"/>
    <property type="project" value="InterPro"/>
</dbReference>
<evidence type="ECO:0000256" key="5">
    <source>
        <dbReference type="ARBA" id="ARBA00022989"/>
    </source>
</evidence>
<dbReference type="GO" id="GO:0090374">
    <property type="term" value="P:oligopeptide export from mitochondrion"/>
    <property type="evidence" value="ECO:0007669"/>
    <property type="project" value="TreeGrafter"/>
</dbReference>
<dbReference type="InterPro" id="IPR036640">
    <property type="entry name" value="ABC1_TM_sf"/>
</dbReference>
<feature type="transmembrane region" description="Helical" evidence="7">
    <location>
        <begin position="73"/>
        <end position="93"/>
    </location>
</feature>
<evidence type="ECO:0000256" key="6">
    <source>
        <dbReference type="ARBA" id="ARBA00023136"/>
    </source>
</evidence>
<dbReference type="CDD" id="cd18576">
    <property type="entry name" value="ABC_6TM_bac_exporter_ABCB8_10_like"/>
    <property type="match status" value="1"/>
</dbReference>
<feature type="transmembrane region" description="Helical" evidence="7">
    <location>
        <begin position="31"/>
        <end position="52"/>
    </location>
</feature>
<feature type="transmembrane region" description="Helical" evidence="7">
    <location>
        <begin position="178"/>
        <end position="198"/>
    </location>
</feature>
<dbReference type="InterPro" id="IPR017871">
    <property type="entry name" value="ABC_transporter-like_CS"/>
</dbReference>
<gene>
    <name evidence="10" type="ORF">DCC81_23085</name>
</gene>
<dbReference type="Gene3D" id="3.40.50.300">
    <property type="entry name" value="P-loop containing nucleotide triphosphate hydrolases"/>
    <property type="match status" value="1"/>
</dbReference>
<dbReference type="RefSeq" id="WP_108689024.1">
    <property type="nucleotide sequence ID" value="NZ_QCYK01000003.1"/>
</dbReference>
<organism evidence="10 11">
    <name type="scientific">Chitinophaga parva</name>
    <dbReference type="NCBI Taxonomy" id="2169414"/>
    <lineage>
        <taxon>Bacteria</taxon>
        <taxon>Pseudomonadati</taxon>
        <taxon>Bacteroidota</taxon>
        <taxon>Chitinophagia</taxon>
        <taxon>Chitinophagales</taxon>
        <taxon>Chitinophagaceae</taxon>
        <taxon>Chitinophaga</taxon>
    </lineage>
</organism>
<evidence type="ECO:0000313" key="10">
    <source>
        <dbReference type="EMBL" id="PUZ23280.1"/>
    </source>
</evidence>
<feature type="domain" description="ABC transporter" evidence="8">
    <location>
        <begin position="354"/>
        <end position="590"/>
    </location>
</feature>
<feature type="transmembrane region" description="Helical" evidence="7">
    <location>
        <begin position="297"/>
        <end position="317"/>
    </location>
</feature>
<evidence type="ECO:0000256" key="2">
    <source>
        <dbReference type="ARBA" id="ARBA00022692"/>
    </source>
</evidence>
<dbReference type="EMBL" id="QCYK01000003">
    <property type="protein sequence ID" value="PUZ23280.1"/>
    <property type="molecule type" value="Genomic_DNA"/>
</dbReference>
<evidence type="ECO:0000313" key="11">
    <source>
        <dbReference type="Proteomes" id="UP000244450"/>
    </source>
</evidence>
<keyword evidence="5 7" id="KW-1133">Transmembrane helix</keyword>
<dbReference type="PROSITE" id="PS00211">
    <property type="entry name" value="ABC_TRANSPORTER_1"/>
    <property type="match status" value="1"/>
</dbReference>
<dbReference type="Pfam" id="PF00664">
    <property type="entry name" value="ABC_membrane"/>
    <property type="match status" value="1"/>
</dbReference>
<dbReference type="PANTHER" id="PTHR43394:SF1">
    <property type="entry name" value="ATP-BINDING CASSETTE SUB-FAMILY B MEMBER 10, MITOCHONDRIAL"/>
    <property type="match status" value="1"/>
</dbReference>
<dbReference type="SMART" id="SM00382">
    <property type="entry name" value="AAA"/>
    <property type="match status" value="1"/>
</dbReference>
<dbReference type="Gene3D" id="1.20.1560.10">
    <property type="entry name" value="ABC transporter type 1, transmembrane domain"/>
    <property type="match status" value="1"/>
</dbReference>
<dbReference type="Pfam" id="PF00005">
    <property type="entry name" value="ABC_tran"/>
    <property type="match status" value="1"/>
</dbReference>
<evidence type="ECO:0000256" key="4">
    <source>
        <dbReference type="ARBA" id="ARBA00022840"/>
    </source>
</evidence>
<dbReference type="PANTHER" id="PTHR43394">
    <property type="entry name" value="ATP-DEPENDENT PERMEASE MDL1, MITOCHONDRIAL"/>
    <property type="match status" value="1"/>
</dbReference>
<protein>
    <submittedName>
        <fullName evidence="10">Multidrug ABC transporter ATP-binding protein</fullName>
    </submittedName>
</protein>